<protein>
    <recommendedName>
        <fullName evidence="14">G-protein coupled receptors family 1 profile domain-containing protein</fullName>
    </recommendedName>
</protein>
<evidence type="ECO:0000256" key="5">
    <source>
        <dbReference type="ARBA" id="ARBA00022989"/>
    </source>
</evidence>
<evidence type="ECO:0000256" key="8">
    <source>
        <dbReference type="ARBA" id="ARBA00023157"/>
    </source>
</evidence>
<reference evidence="15 16" key="1">
    <citation type="submission" date="2024-03" db="EMBL/GenBank/DDBJ databases">
        <title>Adaptation during the transition from Ophiocordyceps entomopathogen to insect associate is accompanied by gene loss and intensified selection.</title>
        <authorList>
            <person name="Ward C.M."/>
            <person name="Onetto C.A."/>
            <person name="Borneman A.R."/>
        </authorList>
    </citation>
    <scope>NUCLEOTIDE SEQUENCE [LARGE SCALE GENOMIC DNA]</scope>
    <source>
        <strain evidence="15">AWRI1</strain>
        <tissue evidence="15">Single Adult Female</tissue>
    </source>
</reference>
<dbReference type="Gene3D" id="1.20.1070.10">
    <property type="entry name" value="Rhodopsin 7-helix transmembrane proteins"/>
    <property type="match status" value="1"/>
</dbReference>
<evidence type="ECO:0000256" key="13">
    <source>
        <dbReference type="SAM" id="Phobius"/>
    </source>
</evidence>
<keyword evidence="5 13" id="KW-1133">Transmembrane helix</keyword>
<dbReference type="PRINTS" id="PR00237">
    <property type="entry name" value="GPCRRHODOPSN"/>
</dbReference>
<evidence type="ECO:0000256" key="1">
    <source>
        <dbReference type="ARBA" id="ARBA00004651"/>
    </source>
</evidence>
<keyword evidence="10" id="KW-0325">Glycoprotein</keyword>
<evidence type="ECO:0000256" key="12">
    <source>
        <dbReference type="RuleBase" id="RU000688"/>
    </source>
</evidence>
<dbReference type="GO" id="GO:0005886">
    <property type="term" value="C:plasma membrane"/>
    <property type="evidence" value="ECO:0007669"/>
    <property type="project" value="UniProtKB-SubCell"/>
</dbReference>
<dbReference type="PROSITE" id="PS00237">
    <property type="entry name" value="G_PROTEIN_RECEP_F1_1"/>
    <property type="match status" value="1"/>
</dbReference>
<comment type="subcellular location">
    <subcellularLocation>
        <location evidence="1">Cell membrane</location>
        <topology evidence="1">Multi-pass membrane protein</topology>
    </subcellularLocation>
</comment>
<dbReference type="GO" id="GO:0004930">
    <property type="term" value="F:G protein-coupled receptor activity"/>
    <property type="evidence" value="ECO:0007669"/>
    <property type="project" value="UniProtKB-KW"/>
</dbReference>
<evidence type="ECO:0000256" key="7">
    <source>
        <dbReference type="ARBA" id="ARBA00023136"/>
    </source>
</evidence>
<evidence type="ECO:0000256" key="2">
    <source>
        <dbReference type="ARBA" id="ARBA00010663"/>
    </source>
</evidence>
<dbReference type="SUPFAM" id="SSF81321">
    <property type="entry name" value="Family A G protein-coupled receptor-like"/>
    <property type="match status" value="1"/>
</dbReference>
<evidence type="ECO:0000313" key="16">
    <source>
        <dbReference type="Proteomes" id="UP001367676"/>
    </source>
</evidence>
<keyword evidence="6 12" id="KW-0297">G-protein coupled receptor</keyword>
<keyword evidence="3" id="KW-1003">Cell membrane</keyword>
<evidence type="ECO:0000256" key="3">
    <source>
        <dbReference type="ARBA" id="ARBA00022475"/>
    </source>
</evidence>
<dbReference type="PROSITE" id="PS50262">
    <property type="entry name" value="G_PROTEIN_RECEP_F1_2"/>
    <property type="match status" value="1"/>
</dbReference>
<evidence type="ECO:0000256" key="4">
    <source>
        <dbReference type="ARBA" id="ARBA00022692"/>
    </source>
</evidence>
<feature type="transmembrane region" description="Helical" evidence="13">
    <location>
        <begin position="53"/>
        <end position="80"/>
    </location>
</feature>
<feature type="transmembrane region" description="Helical" evidence="13">
    <location>
        <begin position="172"/>
        <end position="192"/>
    </location>
</feature>
<dbReference type="PANTHER" id="PTHR45695">
    <property type="entry name" value="LEUCOKININ RECEPTOR-RELATED"/>
    <property type="match status" value="1"/>
</dbReference>
<keyword evidence="7 13" id="KW-0472">Membrane</keyword>
<dbReference type="Proteomes" id="UP001367676">
    <property type="component" value="Unassembled WGS sequence"/>
</dbReference>
<dbReference type="PANTHER" id="PTHR45695:SF23">
    <property type="entry name" value="GALANIN-LIKE G-PROTEIN COUPLED RECEPTOR NPR-9"/>
    <property type="match status" value="1"/>
</dbReference>
<keyword evidence="11 12" id="KW-0807">Transducer</keyword>
<dbReference type="InterPro" id="IPR000405">
    <property type="entry name" value="Galanin_rcpt"/>
</dbReference>
<evidence type="ECO:0000259" key="14">
    <source>
        <dbReference type="PROSITE" id="PS50262"/>
    </source>
</evidence>
<feature type="transmembrane region" description="Helical" evidence="13">
    <location>
        <begin position="92"/>
        <end position="113"/>
    </location>
</feature>
<evidence type="ECO:0000313" key="15">
    <source>
        <dbReference type="EMBL" id="KAK7601886.1"/>
    </source>
</evidence>
<evidence type="ECO:0000256" key="11">
    <source>
        <dbReference type="ARBA" id="ARBA00023224"/>
    </source>
</evidence>
<comment type="similarity">
    <text evidence="2 12">Belongs to the G-protein coupled receptor 1 family.</text>
</comment>
<evidence type="ECO:0000256" key="9">
    <source>
        <dbReference type="ARBA" id="ARBA00023170"/>
    </source>
</evidence>
<dbReference type="Pfam" id="PF00001">
    <property type="entry name" value="7tm_1"/>
    <property type="match status" value="1"/>
</dbReference>
<dbReference type="InterPro" id="IPR017452">
    <property type="entry name" value="GPCR_Rhodpsn_7TM"/>
</dbReference>
<proteinExistence type="inferred from homology"/>
<comment type="caution">
    <text evidence="15">The sequence shown here is derived from an EMBL/GenBank/DDBJ whole genome shotgun (WGS) entry which is preliminary data.</text>
</comment>
<organism evidence="15 16">
    <name type="scientific">Parthenolecanium corni</name>
    <dbReference type="NCBI Taxonomy" id="536013"/>
    <lineage>
        <taxon>Eukaryota</taxon>
        <taxon>Metazoa</taxon>
        <taxon>Ecdysozoa</taxon>
        <taxon>Arthropoda</taxon>
        <taxon>Hexapoda</taxon>
        <taxon>Insecta</taxon>
        <taxon>Pterygota</taxon>
        <taxon>Neoptera</taxon>
        <taxon>Paraneoptera</taxon>
        <taxon>Hemiptera</taxon>
        <taxon>Sternorrhyncha</taxon>
        <taxon>Coccoidea</taxon>
        <taxon>Coccidae</taxon>
        <taxon>Parthenolecanium</taxon>
    </lineage>
</organism>
<name>A0AAN9TPM3_9HEMI</name>
<evidence type="ECO:0000256" key="6">
    <source>
        <dbReference type="ARBA" id="ARBA00023040"/>
    </source>
</evidence>
<dbReference type="PRINTS" id="PR00663">
    <property type="entry name" value="GALANINR"/>
</dbReference>
<keyword evidence="8" id="KW-1015">Disulfide bond</keyword>
<evidence type="ECO:0000256" key="10">
    <source>
        <dbReference type="ARBA" id="ARBA00023180"/>
    </source>
</evidence>
<dbReference type="InterPro" id="IPR000276">
    <property type="entry name" value="GPCR_Rhodpsn"/>
</dbReference>
<dbReference type="AlphaFoldDB" id="A0AAN9TPM3"/>
<feature type="transmembrane region" description="Helical" evidence="13">
    <location>
        <begin position="133"/>
        <end position="151"/>
    </location>
</feature>
<gene>
    <name evidence="15" type="ORF">V9T40_009327</name>
</gene>
<accession>A0AAN9TPM3</accession>
<feature type="domain" description="G-protein coupled receptors family 1 profile" evidence="14">
    <location>
        <begin position="72"/>
        <end position="210"/>
    </location>
</feature>
<dbReference type="EMBL" id="JBBCAQ010000010">
    <property type="protein sequence ID" value="KAK7601886.1"/>
    <property type="molecule type" value="Genomic_DNA"/>
</dbReference>
<sequence length="294" mass="32623">MPRSIVGNVFMNASGPGIFDTARSLILANTSMEMGAQNTSSPVDDDLGEMKNVIATLVLLLFSAIVVVGLIGNSLVVVVVSFNQQMRSTTNLLIINLAVADLLFIVFCVPFTATDYILPYWPFGDLWCKCVQYLIVVTAYASVYTLVLMSLDRFLAVVHPIASMYVRTEKNANTAIFIIWGVIVLLAVPVFYRYGEVTYGSIHGVSHTGCVFLDQDRLEGHQGYNQPVYQVRQCYETTMLGRVCSGRKSSMVETRECKPSLLLIAINLRKALLLVFIKKILTFVTKQFQAHILA</sequence>
<keyword evidence="4 12" id="KW-0812">Transmembrane</keyword>
<keyword evidence="16" id="KW-1185">Reference proteome</keyword>
<keyword evidence="9 12" id="KW-0675">Receptor</keyword>